<proteinExistence type="predicted"/>
<name>A0ABN6WJ54_9GAMM</name>
<evidence type="ECO:0000313" key="3">
    <source>
        <dbReference type="Proteomes" id="UP001307608"/>
    </source>
</evidence>
<reference evidence="2 3" key="1">
    <citation type="submission" date="2023-01" db="EMBL/GenBank/DDBJ databases">
        <title>Complete genome sequence of Marinomonas pontica strain 200518_36.</title>
        <authorList>
            <person name="Ueki S."/>
            <person name="Gajardo G."/>
            <person name="Maruyama F."/>
        </authorList>
    </citation>
    <scope>NUCLEOTIDE SEQUENCE [LARGE SCALE GENOMIC DNA]</scope>
    <source>
        <strain evidence="2 3">200518_36</strain>
    </source>
</reference>
<protein>
    <submittedName>
        <fullName evidence="2">Uncharacterized protein</fullName>
    </submittedName>
</protein>
<keyword evidence="3" id="KW-1185">Reference proteome</keyword>
<gene>
    <name evidence="2" type="ORF">MACH16_02170</name>
</gene>
<dbReference type="EMBL" id="AP027271">
    <property type="protein sequence ID" value="BDX01469.1"/>
    <property type="molecule type" value="Genomic_DNA"/>
</dbReference>
<keyword evidence="1" id="KW-0812">Transmembrane</keyword>
<keyword evidence="1" id="KW-1133">Transmembrane helix</keyword>
<keyword evidence="1" id="KW-0472">Membrane</keyword>
<feature type="transmembrane region" description="Helical" evidence="1">
    <location>
        <begin position="6"/>
        <end position="26"/>
    </location>
</feature>
<organism evidence="2 3">
    <name type="scientific">Marinomonas pontica</name>
    <dbReference type="NCBI Taxonomy" id="264739"/>
    <lineage>
        <taxon>Bacteria</taxon>
        <taxon>Pseudomonadati</taxon>
        <taxon>Pseudomonadota</taxon>
        <taxon>Gammaproteobacteria</taxon>
        <taxon>Oceanospirillales</taxon>
        <taxon>Oceanospirillaceae</taxon>
        <taxon>Marinomonas</taxon>
    </lineage>
</organism>
<evidence type="ECO:0000256" key="1">
    <source>
        <dbReference type="SAM" id="Phobius"/>
    </source>
</evidence>
<sequence>MLITYANFGVFGSLFVTLGDCSLFFAKFEKWAKKTPEDWRFGVVASMKQQISSFQ</sequence>
<evidence type="ECO:0000313" key="2">
    <source>
        <dbReference type="EMBL" id="BDX01469.1"/>
    </source>
</evidence>
<accession>A0ABN6WJ54</accession>
<dbReference type="Proteomes" id="UP001307608">
    <property type="component" value="Chromosome"/>
</dbReference>